<dbReference type="EMBL" id="BAAAZN010000001">
    <property type="protein sequence ID" value="GAA3523545.1"/>
    <property type="molecule type" value="Genomic_DNA"/>
</dbReference>
<dbReference type="RefSeq" id="WP_344854295.1">
    <property type="nucleotide sequence ID" value="NZ_BAAAZN010000001.1"/>
</dbReference>
<sequence>MKVVAVEEHLSTEAFLRVAHGLAVAAGDETEVGLMRRVETLPALRTRLTDLDLRLRDMDALGQDVAVLSLNPPGVQPYPGPDAVPLAVQFNDALAAIVRRRPDRFGGLATVAPQDPSAAAAEIERAVGPLGLHGVMINSHTGGRYLDEPGFAPLLASAEANRAPIYLHPRAPGSSEGYRDHGLSGAIWGYQAEAGLHAMRLILSGTLDRFPELTVVLGHLGEGIPYWLRRIDNRHAFAARTAGAATPMPRLSLTPSEYFRRNFVITTSGIDDPDVVELALRTVGEDRIMFAIDTPYEDPAAALTFLRDTPLTEDQRSAISHRTAERVFGIGQGVSSKPDEQRGQGDSAGPADAPDPVDGTRLPP</sequence>
<protein>
    <submittedName>
        <fullName evidence="4">Amidohydrolase family protein</fullName>
    </submittedName>
</protein>
<keyword evidence="5" id="KW-1185">Reference proteome</keyword>
<feature type="domain" description="Amidohydrolase-related" evidence="3">
    <location>
        <begin position="58"/>
        <end position="330"/>
    </location>
</feature>
<evidence type="ECO:0000256" key="2">
    <source>
        <dbReference type="SAM" id="MobiDB-lite"/>
    </source>
</evidence>
<name>A0ABP6UZX3_9PSEU</name>
<accession>A0ABP6UZX3</accession>
<gene>
    <name evidence="4" type="ORF">GCM10022222_02040</name>
</gene>
<feature type="region of interest" description="Disordered" evidence="2">
    <location>
        <begin position="325"/>
        <end position="364"/>
    </location>
</feature>
<evidence type="ECO:0000313" key="5">
    <source>
        <dbReference type="Proteomes" id="UP001500689"/>
    </source>
</evidence>
<reference evidence="5" key="1">
    <citation type="journal article" date="2019" name="Int. J. Syst. Evol. Microbiol.">
        <title>The Global Catalogue of Microorganisms (GCM) 10K type strain sequencing project: providing services to taxonomists for standard genome sequencing and annotation.</title>
        <authorList>
            <consortium name="The Broad Institute Genomics Platform"/>
            <consortium name="The Broad Institute Genome Sequencing Center for Infectious Disease"/>
            <person name="Wu L."/>
            <person name="Ma J."/>
        </authorList>
    </citation>
    <scope>NUCLEOTIDE SEQUENCE [LARGE SCALE GENOMIC DNA]</scope>
    <source>
        <strain evidence="5">JCM 16898</strain>
    </source>
</reference>
<evidence type="ECO:0000256" key="1">
    <source>
        <dbReference type="ARBA" id="ARBA00023239"/>
    </source>
</evidence>
<dbReference type="Proteomes" id="UP001500689">
    <property type="component" value="Unassembled WGS sequence"/>
</dbReference>
<dbReference type="Pfam" id="PF04909">
    <property type="entry name" value="Amidohydro_2"/>
    <property type="match status" value="1"/>
</dbReference>
<proteinExistence type="predicted"/>
<dbReference type="Gene3D" id="3.20.20.140">
    <property type="entry name" value="Metal-dependent hydrolases"/>
    <property type="match status" value="1"/>
</dbReference>
<dbReference type="PANTHER" id="PTHR21240">
    <property type="entry name" value="2-AMINO-3-CARBOXYLMUCONATE-6-SEMIALDEHYDE DECARBOXYLASE"/>
    <property type="match status" value="1"/>
</dbReference>
<dbReference type="InterPro" id="IPR032466">
    <property type="entry name" value="Metal_Hydrolase"/>
</dbReference>
<dbReference type="InterPro" id="IPR006680">
    <property type="entry name" value="Amidohydro-rel"/>
</dbReference>
<organism evidence="4 5">
    <name type="scientific">Amycolatopsis ultiminotia</name>
    <dbReference type="NCBI Taxonomy" id="543629"/>
    <lineage>
        <taxon>Bacteria</taxon>
        <taxon>Bacillati</taxon>
        <taxon>Actinomycetota</taxon>
        <taxon>Actinomycetes</taxon>
        <taxon>Pseudonocardiales</taxon>
        <taxon>Pseudonocardiaceae</taxon>
        <taxon>Amycolatopsis</taxon>
    </lineage>
</organism>
<evidence type="ECO:0000259" key="3">
    <source>
        <dbReference type="Pfam" id="PF04909"/>
    </source>
</evidence>
<comment type="caution">
    <text evidence="4">The sequence shown here is derived from an EMBL/GenBank/DDBJ whole genome shotgun (WGS) entry which is preliminary data.</text>
</comment>
<dbReference type="SUPFAM" id="SSF51556">
    <property type="entry name" value="Metallo-dependent hydrolases"/>
    <property type="match status" value="1"/>
</dbReference>
<dbReference type="InterPro" id="IPR032465">
    <property type="entry name" value="ACMSD"/>
</dbReference>
<keyword evidence="1" id="KW-0456">Lyase</keyword>
<dbReference type="PANTHER" id="PTHR21240:SF30">
    <property type="entry name" value="AMIDOHYDROLASE-RELATED DOMAIN-CONTAINING PROTEIN-RELATED"/>
    <property type="match status" value="1"/>
</dbReference>
<evidence type="ECO:0000313" key="4">
    <source>
        <dbReference type="EMBL" id="GAA3523545.1"/>
    </source>
</evidence>